<keyword evidence="7" id="KW-0812">Transmembrane</keyword>
<evidence type="ECO:0000256" key="2">
    <source>
        <dbReference type="ARBA" id="ARBA00005695"/>
    </source>
</evidence>
<keyword evidence="5" id="KW-0732">Signal</keyword>
<evidence type="ECO:0000256" key="1">
    <source>
        <dbReference type="ARBA" id="ARBA00004196"/>
    </source>
</evidence>
<evidence type="ECO:0000256" key="4">
    <source>
        <dbReference type="ARBA" id="ARBA00022448"/>
    </source>
</evidence>
<dbReference type="Pfam" id="PF00496">
    <property type="entry name" value="SBP_bac_5"/>
    <property type="match status" value="1"/>
</dbReference>
<dbReference type="InterPro" id="IPR006311">
    <property type="entry name" value="TAT_signal"/>
</dbReference>
<dbReference type="RefSeq" id="WP_124329154.1">
    <property type="nucleotide sequence ID" value="NZ_BEXT01000001.1"/>
</dbReference>
<keyword evidence="7" id="KW-1133">Transmembrane helix</keyword>
<dbReference type="GO" id="GO:0051536">
    <property type="term" value="F:iron-sulfur cluster binding"/>
    <property type="evidence" value="ECO:0007669"/>
    <property type="project" value="UniProtKB-KW"/>
</dbReference>
<evidence type="ECO:0000256" key="5">
    <source>
        <dbReference type="ARBA" id="ARBA00022729"/>
    </source>
</evidence>
<name>A0A401FY79_9BACT</name>
<organism evidence="9 10">
    <name type="scientific">Desulfonema ishimotonii</name>
    <dbReference type="NCBI Taxonomy" id="45657"/>
    <lineage>
        <taxon>Bacteria</taxon>
        <taxon>Pseudomonadati</taxon>
        <taxon>Thermodesulfobacteriota</taxon>
        <taxon>Desulfobacteria</taxon>
        <taxon>Desulfobacterales</taxon>
        <taxon>Desulfococcaceae</taxon>
        <taxon>Desulfonema</taxon>
    </lineage>
</organism>
<keyword evidence="6" id="KW-0479">Metal-binding</keyword>
<evidence type="ECO:0000256" key="7">
    <source>
        <dbReference type="SAM" id="Phobius"/>
    </source>
</evidence>
<proteinExistence type="inferred from homology"/>
<accession>A0A401FY79</accession>
<gene>
    <name evidence="9" type="ORF">DENIS_2890</name>
</gene>
<dbReference type="SUPFAM" id="SSF53850">
    <property type="entry name" value="Periplasmic binding protein-like II"/>
    <property type="match status" value="1"/>
</dbReference>
<dbReference type="Proteomes" id="UP000288096">
    <property type="component" value="Unassembled WGS sequence"/>
</dbReference>
<dbReference type="GO" id="GO:0043190">
    <property type="term" value="C:ATP-binding cassette (ABC) transporter complex"/>
    <property type="evidence" value="ECO:0007669"/>
    <property type="project" value="InterPro"/>
</dbReference>
<dbReference type="GO" id="GO:0015833">
    <property type="term" value="P:peptide transport"/>
    <property type="evidence" value="ECO:0007669"/>
    <property type="project" value="TreeGrafter"/>
</dbReference>
<keyword evidence="10" id="KW-1185">Reference proteome</keyword>
<reference evidence="10" key="2">
    <citation type="submission" date="2019-01" db="EMBL/GenBank/DDBJ databases">
        <title>Genome sequence of Desulfonema ishimotonii strain Tokyo 01.</title>
        <authorList>
            <person name="Fukui M."/>
        </authorList>
    </citation>
    <scope>NUCLEOTIDE SEQUENCE [LARGE SCALE GENOMIC DNA]</scope>
    <source>
        <strain evidence="10">Tokyo 01</strain>
    </source>
</reference>
<dbReference type="Gene3D" id="3.10.105.10">
    <property type="entry name" value="Dipeptide-binding Protein, Domain 3"/>
    <property type="match status" value="1"/>
</dbReference>
<dbReference type="AlphaFoldDB" id="A0A401FY79"/>
<evidence type="ECO:0000313" key="10">
    <source>
        <dbReference type="Proteomes" id="UP000288096"/>
    </source>
</evidence>
<dbReference type="EMBL" id="BEXT01000001">
    <property type="protein sequence ID" value="GBC61928.1"/>
    <property type="molecule type" value="Genomic_DNA"/>
</dbReference>
<comment type="similarity">
    <text evidence="2">Belongs to the bacterial solute-binding protein 5 family.</text>
</comment>
<evidence type="ECO:0000259" key="8">
    <source>
        <dbReference type="Pfam" id="PF00496"/>
    </source>
</evidence>
<dbReference type="Gene3D" id="3.40.190.10">
    <property type="entry name" value="Periplasmic binding protein-like II"/>
    <property type="match status" value="1"/>
</dbReference>
<feature type="transmembrane region" description="Helical" evidence="7">
    <location>
        <begin position="28"/>
        <end position="50"/>
    </location>
</feature>
<dbReference type="PIRSF" id="PIRSF002741">
    <property type="entry name" value="MppA"/>
    <property type="match status" value="1"/>
</dbReference>
<keyword evidence="6" id="KW-0408">Iron</keyword>
<dbReference type="GO" id="GO:0030288">
    <property type="term" value="C:outer membrane-bounded periplasmic space"/>
    <property type="evidence" value="ECO:0007669"/>
    <property type="project" value="UniProtKB-ARBA"/>
</dbReference>
<dbReference type="GO" id="GO:1904680">
    <property type="term" value="F:peptide transmembrane transporter activity"/>
    <property type="evidence" value="ECO:0007669"/>
    <property type="project" value="TreeGrafter"/>
</dbReference>
<dbReference type="NCBIfam" id="TIGR01409">
    <property type="entry name" value="TAT_signal_seq"/>
    <property type="match status" value="1"/>
</dbReference>
<dbReference type="Gene3D" id="3.90.76.10">
    <property type="entry name" value="Dipeptide-binding Protein, Domain 1"/>
    <property type="match status" value="1"/>
</dbReference>
<dbReference type="CDD" id="cd08503">
    <property type="entry name" value="PBP2_NikA_DppA_OppA_like_17"/>
    <property type="match status" value="1"/>
</dbReference>
<feature type="domain" description="Solute-binding protein family 5" evidence="8">
    <location>
        <begin position="107"/>
        <end position="450"/>
    </location>
</feature>
<evidence type="ECO:0000256" key="6">
    <source>
        <dbReference type="ARBA" id="ARBA00023014"/>
    </source>
</evidence>
<comment type="caution">
    <text evidence="9">The sequence shown here is derived from an EMBL/GenBank/DDBJ whole genome shotgun (WGS) entry which is preliminary data.</text>
</comment>
<reference evidence="10" key="1">
    <citation type="submission" date="2017-11" db="EMBL/GenBank/DDBJ databases">
        <authorList>
            <person name="Watanabe M."/>
            <person name="Kojima H."/>
        </authorList>
    </citation>
    <scope>NUCLEOTIDE SEQUENCE [LARGE SCALE GENOMIC DNA]</scope>
    <source>
        <strain evidence="10">Tokyo 01</strain>
    </source>
</reference>
<keyword evidence="6" id="KW-0411">Iron-sulfur</keyword>
<comment type="subcellular location">
    <subcellularLocation>
        <location evidence="1">Cell envelope</location>
    </subcellularLocation>
</comment>
<dbReference type="InterPro" id="IPR000914">
    <property type="entry name" value="SBP_5_dom"/>
</dbReference>
<keyword evidence="7" id="KW-0472">Membrane</keyword>
<dbReference type="PROSITE" id="PS51318">
    <property type="entry name" value="TAT"/>
    <property type="match status" value="1"/>
</dbReference>
<dbReference type="InterPro" id="IPR039424">
    <property type="entry name" value="SBP_5"/>
</dbReference>
<comment type="subunit">
    <text evidence="3">Heterodimer of a large and a small subunit.</text>
</comment>
<evidence type="ECO:0000256" key="3">
    <source>
        <dbReference type="ARBA" id="ARBA00011771"/>
    </source>
</evidence>
<dbReference type="InterPro" id="IPR019546">
    <property type="entry name" value="TAT_signal_bac_arc"/>
</dbReference>
<dbReference type="PANTHER" id="PTHR30290">
    <property type="entry name" value="PERIPLASMIC BINDING COMPONENT OF ABC TRANSPORTER"/>
    <property type="match status" value="1"/>
</dbReference>
<dbReference type="InterPro" id="IPR030678">
    <property type="entry name" value="Peptide/Ni-bd"/>
</dbReference>
<evidence type="ECO:0000313" key="9">
    <source>
        <dbReference type="EMBL" id="GBC61928.1"/>
    </source>
</evidence>
<keyword evidence="4" id="KW-0813">Transport</keyword>
<dbReference type="PANTHER" id="PTHR30290:SF10">
    <property type="entry name" value="PERIPLASMIC OLIGOPEPTIDE-BINDING PROTEIN-RELATED"/>
    <property type="match status" value="1"/>
</dbReference>
<sequence length="551" mass="62331">MKKHKGCHPLVNEFKSDMDGGKLSRREFLRYAGLLGVSAAAATQLAGLALPRKVFAASGIQRGGMLRIASPVQKVTHPAQISWTEPSNQLRQVAEYLTWTDGENITHPYLLENWAASDDLKTWTLNLRRGVSFNNGDAFNADDVVFTLNQWLDKNVGSSMLGMMGTYLKATGIEKVGPHQVRLHLDKPEIAVPEHFFHYPALVLNHRTFEGDFIKKPHGTGPYTLEVYAEGERCVVKRREGYWQKGADGKALPYMDGMEFIDMGTEMAPQITALRSGEIDIIDLSRATGVDVYQALKDDPNMNILPIPTARAQVLRMRADVKPWSDNRVRTALKLCQHREKILALAFFGQGLLGHDCHVYPNHPEYCKKPVPKYDPEAAKKLLAEAGYPQGLDVTLTIPTSSPDIVRYAEILKQDATPAGFRITIRTIPDSQYWEKWTEVDLGITSWTHRPLGTMVLNLGYIADADGKPVPWNETRWVDKEFNELVKQANGTLDVEKRREIFCKIEDIQMERGSVGIAYWRNSWFITRKRVQDVPPQSTLLFLFNEVWLKD</sequence>
<dbReference type="OrthoDB" id="9803988at2"/>
<protein>
    <submittedName>
        <fullName evidence="9">ABC transporter substrate-binding protein</fullName>
    </submittedName>
</protein>